<evidence type="ECO:0000313" key="2">
    <source>
        <dbReference type="Proteomes" id="UP000422764"/>
    </source>
</evidence>
<name>A0A6I6F1L3_9CLOT</name>
<evidence type="ECO:0000313" key="1">
    <source>
        <dbReference type="EMBL" id="QGU94298.1"/>
    </source>
</evidence>
<dbReference type="AlphaFoldDB" id="A0A6I6F1L3"/>
<gene>
    <name evidence="1" type="ORF">GOM49_03470</name>
</gene>
<organism evidence="1 2">
    <name type="scientific">Clostridium bovifaecis</name>
    <dbReference type="NCBI Taxonomy" id="2184719"/>
    <lineage>
        <taxon>Bacteria</taxon>
        <taxon>Bacillati</taxon>
        <taxon>Bacillota</taxon>
        <taxon>Clostridia</taxon>
        <taxon>Eubacteriales</taxon>
        <taxon>Clostridiaceae</taxon>
        <taxon>Clostridium</taxon>
    </lineage>
</organism>
<sequence length="79" mass="9094">MLKPGANYHYLMSDQVYSKKQIESQISHYCKSEGINLSYYAYLMETHKGQGNIKSKLFKLSLEILSVVSITLITLYNLI</sequence>
<proteinExistence type="predicted"/>
<keyword evidence="2" id="KW-1185">Reference proteome</keyword>
<accession>A0A6I6F1L3</accession>
<reference evidence="1 2" key="1">
    <citation type="submission" date="2019-12" db="EMBL/GenBank/DDBJ databases">
        <title>Genome sequenceing of Clostridium bovifaecis.</title>
        <authorList>
            <person name="Yao Y."/>
        </authorList>
    </citation>
    <scope>NUCLEOTIDE SEQUENCE [LARGE SCALE GENOMIC DNA]</scope>
    <source>
        <strain evidence="1 2">BXX</strain>
    </source>
</reference>
<dbReference type="EMBL" id="CP046522">
    <property type="protein sequence ID" value="QGU94298.1"/>
    <property type="molecule type" value="Genomic_DNA"/>
</dbReference>
<protein>
    <submittedName>
        <fullName evidence="1">Uncharacterized protein</fullName>
    </submittedName>
</protein>
<dbReference type="Proteomes" id="UP000422764">
    <property type="component" value="Chromosome"/>
</dbReference>